<reference evidence="12 13" key="1">
    <citation type="journal article" date="2020" name="Microbiol. Resour. Announc.">
        <title>Draft Genome Sequence of a Cladosporium Species Isolated from the Mesophotic Ascidian Didemnum maculosum.</title>
        <authorList>
            <person name="Gioti A."/>
            <person name="Siaperas R."/>
            <person name="Nikolaivits E."/>
            <person name="Le Goff G."/>
            <person name="Ouazzani J."/>
            <person name="Kotoulas G."/>
            <person name="Topakas E."/>
        </authorList>
    </citation>
    <scope>NUCLEOTIDE SEQUENCE [LARGE SCALE GENOMIC DNA]</scope>
    <source>
        <strain evidence="12 13">TM138-S3</strain>
    </source>
</reference>
<evidence type="ECO:0000256" key="9">
    <source>
        <dbReference type="ARBA" id="ARBA00032829"/>
    </source>
</evidence>
<evidence type="ECO:0000256" key="6">
    <source>
        <dbReference type="ARBA" id="ARBA00022801"/>
    </source>
</evidence>
<accession>A0AB34KT13</accession>
<comment type="subcellular location">
    <subcellularLocation>
        <location evidence="1">Secreted</location>
    </subcellularLocation>
</comment>
<keyword evidence="13" id="KW-1185">Reference proteome</keyword>
<dbReference type="EMBL" id="JAAQHG020000011">
    <property type="protein sequence ID" value="KAL1587326.1"/>
    <property type="molecule type" value="Genomic_DNA"/>
</dbReference>
<feature type="signal peptide" evidence="10">
    <location>
        <begin position="1"/>
        <end position="19"/>
    </location>
</feature>
<feature type="domain" description="Peptidase S9 prolyl oligopeptidase catalytic" evidence="11">
    <location>
        <begin position="493"/>
        <end position="703"/>
    </location>
</feature>
<evidence type="ECO:0000256" key="2">
    <source>
        <dbReference type="ARBA" id="ARBA00010040"/>
    </source>
</evidence>
<evidence type="ECO:0000259" key="11">
    <source>
        <dbReference type="Pfam" id="PF00326"/>
    </source>
</evidence>
<dbReference type="GeneID" id="96005707"/>
<proteinExistence type="inferred from homology"/>
<gene>
    <name evidence="12" type="ORF">WHR41_04263</name>
</gene>
<comment type="similarity">
    <text evidence="2">Belongs to the peptidase S9C family.</text>
</comment>
<dbReference type="InterPro" id="IPR029058">
    <property type="entry name" value="AB_hydrolase_fold"/>
</dbReference>
<evidence type="ECO:0000313" key="12">
    <source>
        <dbReference type="EMBL" id="KAL1587326.1"/>
    </source>
</evidence>
<evidence type="ECO:0000256" key="5">
    <source>
        <dbReference type="ARBA" id="ARBA00022729"/>
    </source>
</evidence>
<dbReference type="Gene3D" id="2.120.10.30">
    <property type="entry name" value="TolB, C-terminal domain"/>
    <property type="match status" value="1"/>
</dbReference>
<evidence type="ECO:0000256" key="3">
    <source>
        <dbReference type="ARBA" id="ARBA00022525"/>
    </source>
</evidence>
<dbReference type="InterPro" id="IPR011042">
    <property type="entry name" value="6-blade_b-propeller_TolB-like"/>
</dbReference>
<name>A0AB34KT13_9PEZI</name>
<dbReference type="GO" id="GO:0004252">
    <property type="term" value="F:serine-type endopeptidase activity"/>
    <property type="evidence" value="ECO:0007669"/>
    <property type="project" value="TreeGrafter"/>
</dbReference>
<keyword evidence="8" id="KW-0325">Glycoprotein</keyword>
<sequence length="715" mass="78358">MVVGQIAAAAALLLPLAAAITPEQMLSAPRYSAASSNPSGEWAVYTSTNYSFETQEAATVWKLLNIKTGDISDLPFADDVSEMVWVGSTNTSVLYINGTNDEIPGGVTLWTTDLAVSPIVGTQVASLDAPFSGLKASNTPSGGINFVVNAKAYANNGSAYNEEFASTPATTGQLYDNVWVRHWDTYVTQERFSVFGGSLAQSNSSLSLSGNMTNLLLGIDAPITRPETPYQPFGGSSDYDLSPDGSQVVFMTKAPELPKANFTASYLYVVPHDGSSVAERLNGPNRTAPEEAKGASANPVWSPDGKRIAYQQMDGINYESDRAKLYIADVASGEITLLAADWDVSVGSIKWSHDCDELYVTGDYIGSTRLFIVPADAAADYKPENVTDSTTVVDFNVLPNGDALISSSAVWSSRMIYTVTPDSKTTYLYKAQDVDAELAGLGPDDLSFEWYTGTLGDQQQMLVIYPEGFTKNKTYDLAFIVHGGPQGLHANSWSTRWNFKVWADQGYVVVAPNPTGSTSYGQALTDRIQGRWSTWPYEDLVNAFAHVRDTMPFVNTSNAIEAGASYGGYMTNWIQGHDLGREFKALVAHDGVTTTFSDFGTEELFFMLHDQNGTLWDNRETYAMNDPFTHARNFSTPQLIIHNDLDYRLPVSEGIAMFNALQLLGVPSRFLHFPDENHWVLNRENSLLWHHTIFDWINYYTGKTESLSNEGVITQ</sequence>
<dbReference type="Gene3D" id="3.40.50.1820">
    <property type="entry name" value="alpha/beta hydrolase"/>
    <property type="match status" value="1"/>
</dbReference>
<keyword evidence="4" id="KW-0645">Protease</keyword>
<comment type="caution">
    <text evidence="12">The sequence shown here is derived from an EMBL/GenBank/DDBJ whole genome shotgun (WGS) entry which is preliminary data.</text>
</comment>
<keyword evidence="7" id="KW-0720">Serine protease</keyword>
<evidence type="ECO:0000256" key="10">
    <source>
        <dbReference type="SAM" id="SignalP"/>
    </source>
</evidence>
<keyword evidence="6" id="KW-0378">Hydrolase</keyword>
<dbReference type="Pfam" id="PF07676">
    <property type="entry name" value="PD40"/>
    <property type="match status" value="1"/>
</dbReference>
<organism evidence="12 13">
    <name type="scientific">Cladosporium halotolerans</name>
    <dbReference type="NCBI Taxonomy" id="1052096"/>
    <lineage>
        <taxon>Eukaryota</taxon>
        <taxon>Fungi</taxon>
        <taxon>Dikarya</taxon>
        <taxon>Ascomycota</taxon>
        <taxon>Pezizomycotina</taxon>
        <taxon>Dothideomycetes</taxon>
        <taxon>Dothideomycetidae</taxon>
        <taxon>Cladosporiales</taxon>
        <taxon>Cladosporiaceae</taxon>
        <taxon>Cladosporium</taxon>
    </lineage>
</organism>
<dbReference type="RefSeq" id="XP_069230431.1">
    <property type="nucleotide sequence ID" value="XM_069372869.1"/>
</dbReference>
<evidence type="ECO:0000313" key="13">
    <source>
        <dbReference type="Proteomes" id="UP000803884"/>
    </source>
</evidence>
<dbReference type="InterPro" id="IPR001375">
    <property type="entry name" value="Peptidase_S9_cat"/>
</dbReference>
<evidence type="ECO:0000256" key="1">
    <source>
        <dbReference type="ARBA" id="ARBA00004613"/>
    </source>
</evidence>
<keyword evidence="3" id="KW-0964">Secreted</keyword>
<dbReference type="FunFam" id="3.40.50.1820:FF:000028">
    <property type="entry name" value="S9 family peptidase"/>
    <property type="match status" value="1"/>
</dbReference>
<dbReference type="PANTHER" id="PTHR42776">
    <property type="entry name" value="SERINE PEPTIDASE S9 FAMILY MEMBER"/>
    <property type="match status" value="1"/>
</dbReference>
<dbReference type="SUPFAM" id="SSF82171">
    <property type="entry name" value="DPP6 N-terminal domain-like"/>
    <property type="match status" value="1"/>
</dbReference>
<dbReference type="Proteomes" id="UP000803884">
    <property type="component" value="Unassembled WGS sequence"/>
</dbReference>
<dbReference type="SUPFAM" id="SSF53474">
    <property type="entry name" value="alpha/beta-Hydrolases"/>
    <property type="match status" value="1"/>
</dbReference>
<dbReference type="GO" id="GO:0005576">
    <property type="term" value="C:extracellular region"/>
    <property type="evidence" value="ECO:0007669"/>
    <property type="project" value="UniProtKB-SubCell"/>
</dbReference>
<feature type="chain" id="PRO_5044212309" description="Dipeptidyl-peptidase V" evidence="10">
    <location>
        <begin position="20"/>
        <end position="715"/>
    </location>
</feature>
<protein>
    <recommendedName>
        <fullName evidence="9">Dipeptidyl-peptidase V</fullName>
    </recommendedName>
</protein>
<dbReference type="GO" id="GO:0006508">
    <property type="term" value="P:proteolysis"/>
    <property type="evidence" value="ECO:0007669"/>
    <property type="project" value="UniProtKB-KW"/>
</dbReference>
<evidence type="ECO:0000256" key="8">
    <source>
        <dbReference type="ARBA" id="ARBA00023180"/>
    </source>
</evidence>
<evidence type="ECO:0000256" key="7">
    <source>
        <dbReference type="ARBA" id="ARBA00022825"/>
    </source>
</evidence>
<dbReference type="InterPro" id="IPR011659">
    <property type="entry name" value="WD40"/>
</dbReference>
<dbReference type="PANTHER" id="PTHR42776:SF11">
    <property type="entry name" value="DIPEPTIDYL-PEPTIDASE 5-RELATED"/>
    <property type="match status" value="1"/>
</dbReference>
<keyword evidence="5 10" id="KW-0732">Signal</keyword>
<dbReference type="Pfam" id="PF00326">
    <property type="entry name" value="Peptidase_S9"/>
    <property type="match status" value="1"/>
</dbReference>
<dbReference type="AlphaFoldDB" id="A0AB34KT13"/>
<evidence type="ECO:0000256" key="4">
    <source>
        <dbReference type="ARBA" id="ARBA00022670"/>
    </source>
</evidence>